<evidence type="ECO:0000259" key="3">
    <source>
        <dbReference type="PROSITE" id="PS51829"/>
    </source>
</evidence>
<dbReference type="InterPro" id="IPR008979">
    <property type="entry name" value="Galactose-bd-like_sf"/>
</dbReference>
<dbReference type="GO" id="GO:0006508">
    <property type="term" value="P:proteolysis"/>
    <property type="evidence" value="ECO:0007669"/>
    <property type="project" value="UniProtKB-KW"/>
</dbReference>
<dbReference type="AlphaFoldDB" id="A0A5D6UTF7"/>
<dbReference type="SUPFAM" id="SSF49785">
    <property type="entry name" value="Galactose-binding domain-like"/>
    <property type="match status" value="1"/>
</dbReference>
<dbReference type="GO" id="GO:0008237">
    <property type="term" value="F:metallopeptidase activity"/>
    <property type="evidence" value="ECO:0007669"/>
    <property type="project" value="InterPro"/>
</dbReference>
<dbReference type="InterPro" id="IPR026444">
    <property type="entry name" value="Secre_tail"/>
</dbReference>
<dbReference type="InterPro" id="IPR002884">
    <property type="entry name" value="P_dom"/>
</dbReference>
<dbReference type="Gene3D" id="3.40.390.10">
    <property type="entry name" value="Collagenase (Catalytic Domain)"/>
    <property type="match status" value="1"/>
</dbReference>
<dbReference type="PROSITE" id="PS51829">
    <property type="entry name" value="P_HOMO_B"/>
    <property type="match status" value="1"/>
</dbReference>
<dbReference type="Gene3D" id="2.60.40.10">
    <property type="entry name" value="Immunoglobulins"/>
    <property type="match status" value="2"/>
</dbReference>
<proteinExistence type="predicted"/>
<dbReference type="SUPFAM" id="SSF55486">
    <property type="entry name" value="Metalloproteases ('zincins'), catalytic domain"/>
    <property type="match status" value="1"/>
</dbReference>
<dbReference type="NCBIfam" id="TIGR04183">
    <property type="entry name" value="Por_Secre_tail"/>
    <property type="match status" value="1"/>
</dbReference>
<dbReference type="EMBL" id="VTHL01000033">
    <property type="protein sequence ID" value="TYZ05922.1"/>
    <property type="molecule type" value="Genomic_DNA"/>
</dbReference>
<gene>
    <name evidence="4" type="ORF">FY528_20085</name>
</gene>
<keyword evidence="2" id="KW-0378">Hydrolase</keyword>
<evidence type="ECO:0000256" key="1">
    <source>
        <dbReference type="ARBA" id="ARBA00022670"/>
    </source>
</evidence>
<dbReference type="GO" id="GO:0004252">
    <property type="term" value="F:serine-type endopeptidase activity"/>
    <property type="evidence" value="ECO:0007669"/>
    <property type="project" value="InterPro"/>
</dbReference>
<feature type="domain" description="P/Homo B" evidence="3">
    <location>
        <begin position="840"/>
        <end position="1001"/>
    </location>
</feature>
<comment type="caution">
    <text evidence="4">The sequence shown here is derived from an EMBL/GenBank/DDBJ whole genome shotgun (WGS) entry which is preliminary data.</text>
</comment>
<evidence type="ECO:0000256" key="2">
    <source>
        <dbReference type="ARBA" id="ARBA00022801"/>
    </source>
</evidence>
<dbReference type="Proteomes" id="UP000322791">
    <property type="component" value="Unassembled WGS sequence"/>
</dbReference>
<organism evidence="4 5">
    <name type="scientific">Hymenobacter lutimineralis</name>
    <dbReference type="NCBI Taxonomy" id="2606448"/>
    <lineage>
        <taxon>Bacteria</taxon>
        <taxon>Pseudomonadati</taxon>
        <taxon>Bacteroidota</taxon>
        <taxon>Cytophagia</taxon>
        <taxon>Cytophagales</taxon>
        <taxon>Hymenobacteraceae</taxon>
        <taxon>Hymenobacter</taxon>
    </lineage>
</organism>
<reference evidence="4 5" key="1">
    <citation type="submission" date="2019-08" db="EMBL/GenBank/DDBJ databases">
        <authorList>
            <person name="Seo M.-J."/>
        </authorList>
    </citation>
    <scope>NUCLEOTIDE SEQUENCE [LARGE SCALE GENOMIC DNA]</scope>
    <source>
        <strain evidence="4 5">KIGAM108</strain>
    </source>
</reference>
<dbReference type="Pfam" id="PF01483">
    <property type="entry name" value="P_proprotein"/>
    <property type="match status" value="1"/>
</dbReference>
<accession>A0A5D6UTF7</accession>
<name>A0A5D6UTF7_9BACT</name>
<dbReference type="Pfam" id="PF13583">
    <property type="entry name" value="Reprolysin_4"/>
    <property type="match status" value="1"/>
</dbReference>
<dbReference type="InterPro" id="IPR024079">
    <property type="entry name" value="MetalloPept_cat_dom_sf"/>
</dbReference>
<evidence type="ECO:0000313" key="4">
    <source>
        <dbReference type="EMBL" id="TYZ05922.1"/>
    </source>
</evidence>
<dbReference type="InterPro" id="IPR013783">
    <property type="entry name" value="Ig-like_fold"/>
</dbReference>
<keyword evidence="1" id="KW-0645">Protease</keyword>
<protein>
    <submittedName>
        <fullName evidence="4">T9SS type A sorting domain-containing protein</fullName>
    </submittedName>
</protein>
<keyword evidence="5" id="KW-1185">Reference proteome</keyword>
<sequence>MIFFEPWLLRRGAARGFWLTMLLVLLSFSSSLAQRVLWADAAPLTAPLPAAKRLGPYRTVAVQLATMRQVLATAPGPDGPARRSAATVVSLPLPNGRAGRFKLTTVPVLPAGLAARYPQITTYSGQGLDDPTATVRLDLTPAGLHAQILSAEGTVYIDPATAGASTHVVYDRSAATGAAPVCYATGRASTAARAQTHSPGEQLRTYRLALACTGEYTQIKGGTRAKALAALTTSINRVSGIYEKELAIRLQLVEKEDSLIYLNPATDPYSNEIDGNALSTNQRIIDTRIGSANYDIGHLFCTADGGLAQLGVVCLNGYKAQGGTGLPDPSGDGFDVDFVAHEIGHQFGANHTFNGSTSNCAGGNREASTAYEPGSGTTIMAYAGICAPQNLQANSDPYFHGISLDEISDFVTTGTGSACPVMTATGNRTPTASAGSRYVLPIGTPFALTGSGTDADGDPLTYCWEEFDLGAAGPPTAPKGNAPIFRSFAPTTSATRTFPRLTDLLNNTTRLGELLPAYARRLVFRLTTRDNRGGFAADTVLLPVVSTAGPFKITEPTTAQVWLAGAPQRIAWDVAGTNLAPISTDRVTIMLSTDGGQTFPFSLAVNTPNDGAELVTIPQGIGASTQVRIKIAAVGNVYFAISPRNITLEQPASPTFSLSRSGEPTELTTCPGTSLSTELGLTALQNFSGTISLAATNVPSGVEASFSPATVVAAGTTQLTLQLPATLATGTYSLTVTATAGSQSRSQLISFRVPAAVTAAPALKTPTPTATAVSSLPALSWAAVPNATTYELQVAQDAAFGQIAFSQSSLSGTSLVLPAALAESTTYFWRVRGRSDLCGAGPFSSVGSFTVGTIDCQTLASADVPKALGGSSSTVVSTVVVTAADKVADVNVRNLNLTYPDTGELVISLTAPTGQRVVLASSACAGRADLQASFDDQATTTLGCPLTQNAVVRPTGTLASLQGLAAGGTWTLTVQDLNTTLKGSIQGWTLELCTIRNTATATTSASALAGISVFPNPGSGDFQLLLDNAQRGPVVLQVLDAVGREVRREAFVKPGSRVQRPLQLTDLPAGLYLVRIQIGASAPTTSRLIKE</sequence>
<dbReference type="Gene3D" id="2.60.120.260">
    <property type="entry name" value="Galactose-binding domain-like"/>
    <property type="match status" value="1"/>
</dbReference>
<evidence type="ECO:0000313" key="5">
    <source>
        <dbReference type="Proteomes" id="UP000322791"/>
    </source>
</evidence>